<feature type="coiled-coil region" evidence="1">
    <location>
        <begin position="118"/>
        <end position="145"/>
    </location>
</feature>
<gene>
    <name evidence="2" type="ORF">MOO46_07755</name>
</gene>
<dbReference type="RefSeq" id="WP_249511791.1">
    <property type="nucleotide sequence ID" value="NZ_CP093364.1"/>
</dbReference>
<geneLocation type="plasmid" evidence="2 3">
    <name>p2unnamed</name>
</geneLocation>
<evidence type="ECO:0000256" key="1">
    <source>
        <dbReference type="SAM" id="Coils"/>
    </source>
</evidence>
<dbReference type="EMBL" id="CP093364">
    <property type="protein sequence ID" value="UQS85827.1"/>
    <property type="molecule type" value="Genomic_DNA"/>
</dbReference>
<accession>A0ABY4PKX0</accession>
<evidence type="ECO:0000313" key="2">
    <source>
        <dbReference type="EMBL" id="UQS85827.1"/>
    </source>
</evidence>
<keyword evidence="1" id="KW-0175">Coiled coil</keyword>
<organism evidence="2 3">
    <name type="scientific">Apilactobacillus apisilvae</name>
    <dbReference type="NCBI Taxonomy" id="2923364"/>
    <lineage>
        <taxon>Bacteria</taxon>
        <taxon>Bacillati</taxon>
        <taxon>Bacillota</taxon>
        <taxon>Bacilli</taxon>
        <taxon>Lactobacillales</taxon>
        <taxon>Lactobacillaceae</taxon>
        <taxon>Apilactobacillus</taxon>
    </lineage>
</organism>
<keyword evidence="3" id="KW-1185">Reference proteome</keyword>
<name>A0ABY4PKX0_9LACO</name>
<keyword evidence="2" id="KW-0614">Plasmid</keyword>
<dbReference type="Proteomes" id="UP000831859">
    <property type="component" value="Plasmid p2unnamed"/>
</dbReference>
<evidence type="ECO:0000313" key="3">
    <source>
        <dbReference type="Proteomes" id="UP000831859"/>
    </source>
</evidence>
<sequence>MEIYATVPETIDDTAMCIRLDPIEYGQDIFYGWKIIHYKDVDLTDDDIKNYKSHGITDDRMPKTKSVIDDNKPIKYDNITKQIIDISNMQQSFIKSQLSNNTANMQFSKQDSQLQQALIKSQQELMNAKTEIKNMQQMIIKAQLSNMNNGGKNNEQLSK</sequence>
<reference evidence="2 3" key="1">
    <citation type="journal article" date="2022" name="Int. J. Syst. Evol. Microbiol.">
        <title>Apilactobacillus apisilvae sp. nov., Nicolia spurrieriana gen. nov. sp. nov., Bombilactobacillus folatiphilus sp. nov. and Bombilactobacillus thymidiniphilus sp. nov., four new lactic acid bacterial isolates from stingless bees Tetragonula carbonaria and Austroplebeia australis.</title>
        <authorList>
            <person name="Oliphant S.A."/>
            <person name="Watson-Haigh N.S."/>
            <person name="Sumby K.M."/>
            <person name="Gardner J."/>
            <person name="Groom S."/>
            <person name="Jiranek V."/>
        </authorList>
    </citation>
    <scope>NUCLEOTIDE SEQUENCE [LARGE SCALE GENOMIC DNA]</scope>
    <source>
        <strain evidence="2 3">SG5_A10</strain>
    </source>
</reference>
<proteinExistence type="predicted"/>
<protein>
    <submittedName>
        <fullName evidence="2">Uncharacterized protein</fullName>
    </submittedName>
</protein>